<evidence type="ECO:0000259" key="3">
    <source>
        <dbReference type="PROSITE" id="PS51061"/>
    </source>
</evidence>
<dbReference type="EMBL" id="HG793131">
    <property type="protein sequence ID" value="CDK29562.1"/>
    <property type="molecule type" value="Genomic_DNA"/>
</dbReference>
<dbReference type="SUPFAM" id="SSF82708">
    <property type="entry name" value="R3H domain"/>
    <property type="match status" value="1"/>
</dbReference>
<dbReference type="GO" id="GO:0003676">
    <property type="term" value="F:nucleic acid binding"/>
    <property type="evidence" value="ECO:0007669"/>
    <property type="project" value="UniProtKB-UniRule"/>
</dbReference>
<dbReference type="Gene3D" id="3.30.1370.50">
    <property type="entry name" value="R3H-like domain"/>
    <property type="match status" value="1"/>
</dbReference>
<protein>
    <recommendedName>
        <fullName evidence="3">R3H domain-containing protein</fullName>
    </recommendedName>
</protein>
<feature type="compositionally biased region" description="Polar residues" evidence="2">
    <location>
        <begin position="93"/>
        <end position="107"/>
    </location>
</feature>
<dbReference type="HOGENOM" id="CLU_580120_0_0_1"/>
<organism evidence="4 5">
    <name type="scientific">Kuraishia capsulata CBS 1993</name>
    <dbReference type="NCBI Taxonomy" id="1382522"/>
    <lineage>
        <taxon>Eukaryota</taxon>
        <taxon>Fungi</taxon>
        <taxon>Dikarya</taxon>
        <taxon>Ascomycota</taxon>
        <taxon>Saccharomycotina</taxon>
        <taxon>Pichiomycetes</taxon>
        <taxon>Pichiales</taxon>
        <taxon>Pichiaceae</taxon>
        <taxon>Kuraishia</taxon>
    </lineage>
</organism>
<dbReference type="Proteomes" id="UP000019384">
    <property type="component" value="Unassembled WGS sequence"/>
</dbReference>
<sequence>MTPEDLTENSLSQPGAGAGEGSWTRTNSAPEEPKAIYHDQEFPLYSLQNCGSRLSQELFSHNSRAVAPIAIADTAESHMTSEDSSEELRHPRLTNNANYKPPLNSTPQHDPILSKICEKYRITPILYTALFNDNPNDRHFILNLEKDLIEFIKAPASDSWRLNPLNSYYRLLTHQIAEYYTLGHILLKDACSMVIFKNNTSMVNNSKPIAADGLSVPSIGGESEQNAVEKLNRPKLADLPNELGEAYFSNSGPAVKKEEKKFKIMRKGSNVDPLASNVDALAEAPSTSSADPGLSKEERYQRARERIFENGDEEEEEEEEDREELNGNDSGYPMYPFQPSFYYPPQIPPHTAPVGQSKQFQYPPMVPPQFAYYPAAYSGYGYAYDTRPKRNGRRGSGRGGKPYYYYPQPPQTYPKNGSGGPQYYNGSGVLPGYPGLPVHPGSLPPYQADLERATEDIATLGIDSGQKHQSH</sequence>
<evidence type="ECO:0000313" key="5">
    <source>
        <dbReference type="Proteomes" id="UP000019384"/>
    </source>
</evidence>
<evidence type="ECO:0000256" key="2">
    <source>
        <dbReference type="SAM" id="MobiDB-lite"/>
    </source>
</evidence>
<feature type="compositionally biased region" description="Acidic residues" evidence="2">
    <location>
        <begin position="310"/>
        <end position="323"/>
    </location>
</feature>
<dbReference type="InterPro" id="IPR024771">
    <property type="entry name" value="SUZ"/>
</dbReference>
<accession>W6MUV2</accession>
<dbReference type="GeneID" id="34522934"/>
<name>W6MUV2_9ASCO</name>
<dbReference type="AlphaFoldDB" id="W6MUV2"/>
<dbReference type="CDD" id="cd02642">
    <property type="entry name" value="R3H_encore_like"/>
    <property type="match status" value="1"/>
</dbReference>
<dbReference type="RefSeq" id="XP_022461546.1">
    <property type="nucleotide sequence ID" value="XM_022605908.1"/>
</dbReference>
<keyword evidence="5" id="KW-1185">Reference proteome</keyword>
<proteinExistence type="predicted"/>
<dbReference type="InterPro" id="IPR051937">
    <property type="entry name" value="R3H_domain_containing"/>
</dbReference>
<feature type="region of interest" description="Disordered" evidence="2">
    <location>
        <begin position="1"/>
        <end position="34"/>
    </location>
</feature>
<dbReference type="GO" id="GO:0006012">
    <property type="term" value="P:galactose metabolic process"/>
    <property type="evidence" value="ECO:0007669"/>
    <property type="project" value="TreeGrafter"/>
</dbReference>
<dbReference type="PANTHER" id="PTHR15672">
    <property type="entry name" value="CAMP-REGULATED PHOSPHOPROTEIN 21 RELATED R3H DOMAIN CONTAINING PROTEIN"/>
    <property type="match status" value="1"/>
</dbReference>
<feature type="region of interest" description="Disordered" evidence="2">
    <location>
        <begin position="387"/>
        <end position="421"/>
    </location>
</feature>
<dbReference type="PROSITE" id="PS51061">
    <property type="entry name" value="R3H"/>
    <property type="match status" value="1"/>
</dbReference>
<keyword evidence="1" id="KW-0597">Phosphoprotein</keyword>
<dbReference type="STRING" id="1382522.W6MUV2"/>
<reference evidence="4" key="2">
    <citation type="submission" date="2014-02" db="EMBL/GenBank/DDBJ databases">
        <title>Complete DNA sequence of /Kuraishia capsulata/ illustrates novel genomic features among budding yeasts (/Saccharomycotina/).</title>
        <authorList>
            <person name="Morales L."/>
            <person name="Noel B."/>
            <person name="Porcel B."/>
            <person name="Marcet-Houben M."/>
            <person name="Hullo M-F."/>
            <person name="Sacerdot C."/>
            <person name="Tekaia F."/>
            <person name="Leh-Louis V."/>
            <person name="Despons L."/>
            <person name="Khanna V."/>
            <person name="Aury J-M."/>
            <person name="Barbe V."/>
            <person name="Couloux A."/>
            <person name="Labadie K."/>
            <person name="Pelletier E."/>
            <person name="Souciet J-L."/>
            <person name="Boekhout T."/>
            <person name="Gabaldon T."/>
            <person name="Wincker P."/>
            <person name="Dujon B."/>
        </authorList>
    </citation>
    <scope>NUCLEOTIDE SEQUENCE</scope>
    <source>
        <strain evidence="4">CBS 1993</strain>
    </source>
</reference>
<dbReference type="InterPro" id="IPR001374">
    <property type="entry name" value="R3H_dom"/>
</dbReference>
<reference evidence="4" key="1">
    <citation type="submission" date="2013-12" db="EMBL/GenBank/DDBJ databases">
        <authorList>
            <person name="Genoscope - CEA"/>
        </authorList>
    </citation>
    <scope>NUCLEOTIDE SEQUENCE</scope>
    <source>
        <strain evidence="4">CBS 1993</strain>
    </source>
</reference>
<dbReference type="PANTHER" id="PTHR15672:SF8">
    <property type="entry name" value="PROTEIN ENCORE"/>
    <property type="match status" value="1"/>
</dbReference>
<gene>
    <name evidence="4" type="ORF">KUCA_T00005554001</name>
</gene>
<evidence type="ECO:0000256" key="1">
    <source>
        <dbReference type="ARBA" id="ARBA00022553"/>
    </source>
</evidence>
<feature type="compositionally biased region" description="Basic and acidic residues" evidence="2">
    <location>
        <begin position="75"/>
        <end position="90"/>
    </location>
</feature>
<dbReference type="Pfam" id="PF01424">
    <property type="entry name" value="R3H"/>
    <property type="match status" value="1"/>
</dbReference>
<feature type="region of interest" description="Disordered" evidence="2">
    <location>
        <begin position="75"/>
        <end position="107"/>
    </location>
</feature>
<dbReference type="OrthoDB" id="278430at2759"/>
<dbReference type="Pfam" id="PF12752">
    <property type="entry name" value="SUZ"/>
    <property type="match status" value="1"/>
</dbReference>
<dbReference type="InterPro" id="IPR036867">
    <property type="entry name" value="R3H_dom_sf"/>
</dbReference>
<feature type="region of interest" description="Disordered" evidence="2">
    <location>
        <begin position="306"/>
        <end position="331"/>
    </location>
</feature>
<feature type="domain" description="R3H" evidence="3">
    <location>
        <begin position="138"/>
        <end position="201"/>
    </location>
</feature>
<evidence type="ECO:0000313" key="4">
    <source>
        <dbReference type="EMBL" id="CDK29562.1"/>
    </source>
</evidence>